<comment type="caution">
    <text evidence="2">The sequence shown here is derived from an EMBL/GenBank/DDBJ whole genome shotgun (WGS) entry which is preliminary data.</text>
</comment>
<dbReference type="Proteomes" id="UP001066276">
    <property type="component" value="Chromosome 8"/>
</dbReference>
<evidence type="ECO:0000313" key="2">
    <source>
        <dbReference type="EMBL" id="KAJ1118589.1"/>
    </source>
</evidence>
<accession>A0AAV7NSX0</accession>
<proteinExistence type="predicted"/>
<feature type="region of interest" description="Disordered" evidence="1">
    <location>
        <begin position="1"/>
        <end position="51"/>
    </location>
</feature>
<evidence type="ECO:0000256" key="1">
    <source>
        <dbReference type="SAM" id="MobiDB-lite"/>
    </source>
</evidence>
<feature type="compositionally biased region" description="Polar residues" evidence="1">
    <location>
        <begin position="29"/>
        <end position="38"/>
    </location>
</feature>
<keyword evidence="3" id="KW-1185">Reference proteome</keyword>
<evidence type="ECO:0000313" key="3">
    <source>
        <dbReference type="Proteomes" id="UP001066276"/>
    </source>
</evidence>
<organism evidence="2 3">
    <name type="scientific">Pleurodeles waltl</name>
    <name type="common">Iberian ribbed newt</name>
    <dbReference type="NCBI Taxonomy" id="8319"/>
    <lineage>
        <taxon>Eukaryota</taxon>
        <taxon>Metazoa</taxon>
        <taxon>Chordata</taxon>
        <taxon>Craniata</taxon>
        <taxon>Vertebrata</taxon>
        <taxon>Euteleostomi</taxon>
        <taxon>Amphibia</taxon>
        <taxon>Batrachia</taxon>
        <taxon>Caudata</taxon>
        <taxon>Salamandroidea</taxon>
        <taxon>Salamandridae</taxon>
        <taxon>Pleurodelinae</taxon>
        <taxon>Pleurodeles</taxon>
    </lineage>
</organism>
<name>A0AAV7NSX0_PLEWA</name>
<dbReference type="EMBL" id="JANPWB010000012">
    <property type="protein sequence ID" value="KAJ1118589.1"/>
    <property type="molecule type" value="Genomic_DNA"/>
</dbReference>
<gene>
    <name evidence="2" type="ORF">NDU88_006780</name>
</gene>
<reference evidence="2" key="1">
    <citation type="journal article" date="2022" name="bioRxiv">
        <title>Sequencing and chromosome-scale assembly of the giantPleurodeles waltlgenome.</title>
        <authorList>
            <person name="Brown T."/>
            <person name="Elewa A."/>
            <person name="Iarovenko S."/>
            <person name="Subramanian E."/>
            <person name="Araus A.J."/>
            <person name="Petzold A."/>
            <person name="Susuki M."/>
            <person name="Suzuki K.-i.T."/>
            <person name="Hayashi T."/>
            <person name="Toyoda A."/>
            <person name="Oliveira C."/>
            <person name="Osipova E."/>
            <person name="Leigh N.D."/>
            <person name="Simon A."/>
            <person name="Yun M.H."/>
        </authorList>
    </citation>
    <scope>NUCLEOTIDE SEQUENCE</scope>
    <source>
        <strain evidence="2">20211129_DDA</strain>
        <tissue evidence="2">Liver</tissue>
    </source>
</reference>
<sequence length="89" mass="9979">MCPKVTQCIQPGDTGKAHSCRKSQLMARSLQQSNQESTAGPEHNSPRRQEHAAKKLLGVDEELCCVSREEWFSCRHHDVVKGSRDDGVF</sequence>
<dbReference type="AlphaFoldDB" id="A0AAV7NSX0"/>
<protein>
    <submittedName>
        <fullName evidence="2">Uncharacterized protein</fullName>
    </submittedName>
</protein>